<name>A0A1H5BMS2_RHOJO</name>
<dbReference type="Gene3D" id="3.40.47.10">
    <property type="match status" value="1"/>
</dbReference>
<evidence type="ECO:0000313" key="4">
    <source>
        <dbReference type="Proteomes" id="UP000183407"/>
    </source>
</evidence>
<evidence type="ECO:0000313" key="3">
    <source>
        <dbReference type="EMBL" id="SED55933.1"/>
    </source>
</evidence>
<evidence type="ECO:0000259" key="2">
    <source>
        <dbReference type="Pfam" id="PF22691"/>
    </source>
</evidence>
<dbReference type="InterPro" id="IPR055140">
    <property type="entry name" value="Thiolase_C_2"/>
</dbReference>
<dbReference type="NCBIfam" id="NF004810">
    <property type="entry name" value="PRK06157.1"/>
    <property type="match status" value="1"/>
</dbReference>
<feature type="domain" description="Thiolase C-terminal" evidence="2">
    <location>
        <begin position="255"/>
        <end position="383"/>
    </location>
</feature>
<dbReference type="PIRSF" id="PIRSF000429">
    <property type="entry name" value="Ac-CoA_Ac_transf"/>
    <property type="match status" value="1"/>
</dbReference>
<dbReference type="Pfam" id="PF00108">
    <property type="entry name" value="Thiolase_N"/>
    <property type="match status" value="1"/>
</dbReference>
<dbReference type="Pfam" id="PF22691">
    <property type="entry name" value="Thiolase_C_1"/>
    <property type="match status" value="1"/>
</dbReference>
<gene>
    <name evidence="3" type="ORF">SAMN04490220_4833</name>
</gene>
<dbReference type="InterPro" id="IPR002155">
    <property type="entry name" value="Thiolase"/>
</dbReference>
<feature type="domain" description="Thiolase N-terminal" evidence="1">
    <location>
        <begin position="10"/>
        <end position="188"/>
    </location>
</feature>
<dbReference type="AlphaFoldDB" id="A0A1H5BMS2"/>
<organism evidence="3 4">
    <name type="scientific">Rhodococcus jostii</name>
    <dbReference type="NCBI Taxonomy" id="132919"/>
    <lineage>
        <taxon>Bacteria</taxon>
        <taxon>Bacillati</taxon>
        <taxon>Actinomycetota</taxon>
        <taxon>Actinomycetes</taxon>
        <taxon>Mycobacteriales</taxon>
        <taxon>Nocardiaceae</taxon>
        <taxon>Rhodococcus</taxon>
    </lineage>
</organism>
<dbReference type="CDD" id="cd00829">
    <property type="entry name" value="SCP-x_thiolase"/>
    <property type="match status" value="1"/>
</dbReference>
<dbReference type="EMBL" id="FNTL01000004">
    <property type="protein sequence ID" value="SED55933.1"/>
    <property type="molecule type" value="Genomic_DNA"/>
</dbReference>
<reference evidence="4" key="1">
    <citation type="submission" date="2016-10" db="EMBL/GenBank/DDBJ databases">
        <authorList>
            <person name="Varghese N."/>
        </authorList>
    </citation>
    <scope>NUCLEOTIDE SEQUENCE [LARGE SCALE GENOMIC DNA]</scope>
    <source>
        <strain evidence="4">DSM 44719</strain>
    </source>
</reference>
<dbReference type="PANTHER" id="PTHR42870:SF1">
    <property type="entry name" value="NON-SPECIFIC LIPID-TRANSFER PROTEIN-LIKE 2"/>
    <property type="match status" value="1"/>
</dbReference>
<keyword evidence="3" id="KW-0808">Transferase</keyword>
<dbReference type="InterPro" id="IPR020616">
    <property type="entry name" value="Thiolase_N"/>
</dbReference>
<accession>A0A1H5BMS2</accession>
<dbReference type="GO" id="GO:0016747">
    <property type="term" value="F:acyltransferase activity, transferring groups other than amino-acyl groups"/>
    <property type="evidence" value="ECO:0007669"/>
    <property type="project" value="InterPro"/>
</dbReference>
<dbReference type="OrthoDB" id="9785768at2"/>
<dbReference type="Proteomes" id="UP000183407">
    <property type="component" value="Unassembled WGS sequence"/>
</dbReference>
<evidence type="ECO:0000259" key="1">
    <source>
        <dbReference type="Pfam" id="PF00108"/>
    </source>
</evidence>
<dbReference type="SUPFAM" id="SSF53901">
    <property type="entry name" value="Thiolase-like"/>
    <property type="match status" value="1"/>
</dbReference>
<dbReference type="InterPro" id="IPR016039">
    <property type="entry name" value="Thiolase-like"/>
</dbReference>
<sequence length="401" mass="42672">MATHGIRDKVAIVGMGCTPFGEHWDKSAEDLLVDANQEALASAGLTQDDVDAYWLGTMASGFSGQLLSRTLKLNYKPVTRVENFCATGSEAFRNACYAVASGAVDVAMAIGVEKLKDSGYSGLTSAAPPHDGTSVAITAPAAFGLLAPAYANMTGIDDEQLKDVITRIAWKNHYNGARNERAQFRKELSMDAIRNSPKVSGMLGVMDCSGVSDGSAAAIVVRAEDAYKYTDKPIFVKALSMVAGPGDGPMDPTFDYTSIREVVKCAENAYAEAGVKDPRNEFALAEVHDCFTPTELVLMEDLGFSEKGKAWRDVLDGKFDLQGELPVNPDGGLTSFGHPIGASGLRMLFECWLQLRQEAPAERQIASIASGERTLGLTHNLGGRPGDCVSFISVVGTEPAA</sequence>
<proteinExistence type="predicted"/>
<dbReference type="RefSeq" id="WP_073359132.1">
    <property type="nucleotide sequence ID" value="NZ_FNTL01000004.1"/>
</dbReference>
<dbReference type="PANTHER" id="PTHR42870">
    <property type="entry name" value="ACETYL-COA C-ACETYLTRANSFERASE"/>
    <property type="match status" value="1"/>
</dbReference>
<protein>
    <submittedName>
        <fullName evidence="3">Acetyl-CoA C-acetyltransferase</fullName>
    </submittedName>
</protein>